<name>A0A9Q1G804_SYNKA</name>
<feature type="region of interest" description="Disordered" evidence="1">
    <location>
        <begin position="206"/>
        <end position="240"/>
    </location>
</feature>
<organism evidence="2 3">
    <name type="scientific">Synaphobranchus kaupii</name>
    <name type="common">Kaup's arrowtooth eel</name>
    <dbReference type="NCBI Taxonomy" id="118154"/>
    <lineage>
        <taxon>Eukaryota</taxon>
        <taxon>Metazoa</taxon>
        <taxon>Chordata</taxon>
        <taxon>Craniata</taxon>
        <taxon>Vertebrata</taxon>
        <taxon>Euteleostomi</taxon>
        <taxon>Actinopterygii</taxon>
        <taxon>Neopterygii</taxon>
        <taxon>Teleostei</taxon>
        <taxon>Anguilliformes</taxon>
        <taxon>Synaphobranchidae</taxon>
        <taxon>Synaphobranchus</taxon>
    </lineage>
</organism>
<gene>
    <name evidence="2" type="ORF">SKAU_G00072510</name>
</gene>
<keyword evidence="3" id="KW-1185">Reference proteome</keyword>
<evidence type="ECO:0000256" key="1">
    <source>
        <dbReference type="SAM" id="MobiDB-lite"/>
    </source>
</evidence>
<evidence type="ECO:0000313" key="2">
    <source>
        <dbReference type="EMBL" id="KAJ8376671.1"/>
    </source>
</evidence>
<comment type="caution">
    <text evidence="2">The sequence shown here is derived from an EMBL/GenBank/DDBJ whole genome shotgun (WGS) entry which is preliminary data.</text>
</comment>
<protein>
    <submittedName>
        <fullName evidence="2">Uncharacterized protein</fullName>
    </submittedName>
</protein>
<reference evidence="2" key="1">
    <citation type="journal article" date="2023" name="Science">
        <title>Genome structures resolve the early diversification of teleost fishes.</title>
        <authorList>
            <person name="Parey E."/>
            <person name="Louis A."/>
            <person name="Montfort J."/>
            <person name="Bouchez O."/>
            <person name="Roques C."/>
            <person name="Iampietro C."/>
            <person name="Lluch J."/>
            <person name="Castinel A."/>
            <person name="Donnadieu C."/>
            <person name="Desvignes T."/>
            <person name="Floi Bucao C."/>
            <person name="Jouanno E."/>
            <person name="Wen M."/>
            <person name="Mejri S."/>
            <person name="Dirks R."/>
            <person name="Jansen H."/>
            <person name="Henkel C."/>
            <person name="Chen W.J."/>
            <person name="Zahm M."/>
            <person name="Cabau C."/>
            <person name="Klopp C."/>
            <person name="Thompson A.W."/>
            <person name="Robinson-Rechavi M."/>
            <person name="Braasch I."/>
            <person name="Lecointre G."/>
            <person name="Bobe J."/>
            <person name="Postlethwait J.H."/>
            <person name="Berthelot C."/>
            <person name="Roest Crollius H."/>
            <person name="Guiguen Y."/>
        </authorList>
    </citation>
    <scope>NUCLEOTIDE SEQUENCE</scope>
    <source>
        <strain evidence="2">WJC10195</strain>
    </source>
</reference>
<dbReference type="AlphaFoldDB" id="A0A9Q1G804"/>
<proteinExistence type="predicted"/>
<accession>A0A9Q1G804</accession>
<dbReference type="EMBL" id="JAINUF010000002">
    <property type="protein sequence ID" value="KAJ8376671.1"/>
    <property type="molecule type" value="Genomic_DNA"/>
</dbReference>
<sequence>MGPTPELRRTCQRRGGTATVVNRTCSGSVPRLRSHGSDTPLSARRRALGTRVSAVEPQIQCLAPGPRLSHAAGHRVDEAERSRRILIGGLSARTIPTKTIRYTPIDDRYRGKGRQQKGLCGKVANSPGRSAVFKRFPGRHVTLLHLVSLVSPAPPTRALVALIMAARTWSGRALIRDAALETAVDGYRLSGQRPGPHVPALGITVATGPDSRPGGMSQGRPAEKRAFSNNGNSAAPGISR</sequence>
<dbReference type="Proteomes" id="UP001152622">
    <property type="component" value="Chromosome 2"/>
</dbReference>
<evidence type="ECO:0000313" key="3">
    <source>
        <dbReference type="Proteomes" id="UP001152622"/>
    </source>
</evidence>